<accession>A0ABP3K9V1</accession>
<feature type="region of interest" description="Disordered" evidence="2">
    <location>
        <begin position="171"/>
        <end position="193"/>
    </location>
</feature>
<reference evidence="4" key="1">
    <citation type="journal article" date="2019" name="Int. J. Syst. Evol. Microbiol.">
        <title>The Global Catalogue of Microorganisms (GCM) 10K type strain sequencing project: providing services to taxonomists for standard genome sequencing and annotation.</title>
        <authorList>
            <consortium name="The Broad Institute Genomics Platform"/>
            <consortium name="The Broad Institute Genome Sequencing Center for Infectious Disease"/>
            <person name="Wu L."/>
            <person name="Ma J."/>
        </authorList>
    </citation>
    <scope>NUCLEOTIDE SEQUENCE [LARGE SCALE GENOMIC DNA]</scope>
    <source>
        <strain evidence="4">JCM 4805</strain>
    </source>
</reference>
<comment type="similarity">
    <text evidence="1">Belongs to the ROK (NagC/XylR) family.</text>
</comment>
<name>A0ABP3K9V1_9ACTN</name>
<dbReference type="EMBL" id="BAAABY010000031">
    <property type="protein sequence ID" value="GAA0474546.1"/>
    <property type="molecule type" value="Genomic_DNA"/>
</dbReference>
<dbReference type="RefSeq" id="WP_346096799.1">
    <property type="nucleotide sequence ID" value="NZ_BAAABY010000031.1"/>
</dbReference>
<gene>
    <name evidence="3" type="ORF">GCM10010361_43630</name>
</gene>
<evidence type="ECO:0000313" key="3">
    <source>
        <dbReference type="EMBL" id="GAA0474546.1"/>
    </source>
</evidence>
<dbReference type="InterPro" id="IPR000600">
    <property type="entry name" value="ROK"/>
</dbReference>
<comment type="caution">
    <text evidence="3">The sequence shown here is derived from an EMBL/GenBank/DDBJ whole genome shotgun (WGS) entry which is preliminary data.</text>
</comment>
<sequence>MKTIGIRSLSGDSIKAAVSRNELLGITNGRLLAGVLMPLSSTTLERLMDRNLTRIEESIRVSERELTDDEWTSLDDFLCVNRSAQTGRRAPSRVAIRQLSGARLQQAAEAGEMLVVTHDGAAIALLVPVTLEWVGQLAERNLSRIRDSIECSERELAADEVTSLEEVLEEELDKAEPPAPAAASAAERPGRAAGVPRLPHLTRTMPYAPQLPGVPYVPQWRHAPQLQGPEEQLLVGVDIITDDPADHSRIVAVAADSSARPLLAPVVTPLPDQDEESVLTAIVHTTDRLTSALAPQRRYLAGVGVQLAGHIHDGVVMDSLDVNWHRFPLAHQLGRQLGGAPVVVENNANAFALRAQLRRDIGPGETAAVVLITDRGVGCGLILDGKVFKGATGMAGEIGHLRIEHGQNVKCRCTRVDCLEAIASPRAISTVLGRRGFPGDFTDAVEAAKDSTDEVVRATFSRAGEALGRGLAHLITLFNPATIVLCGPESLVGPHRRFRHHAEEDDDTAARLYLQAMDRVVTDTAFSTGSEDCERLLVRNTDGAEGAVAAACLIQHLPAPHARLQQLMHAPG</sequence>
<dbReference type="Gene3D" id="3.30.420.40">
    <property type="match status" value="2"/>
</dbReference>
<dbReference type="InterPro" id="IPR043129">
    <property type="entry name" value="ATPase_NBD"/>
</dbReference>
<dbReference type="PANTHER" id="PTHR18964:SF149">
    <property type="entry name" value="BIFUNCTIONAL UDP-N-ACETYLGLUCOSAMINE 2-EPIMERASE_N-ACETYLMANNOSAMINE KINASE"/>
    <property type="match status" value="1"/>
</dbReference>
<evidence type="ECO:0008006" key="5">
    <source>
        <dbReference type="Google" id="ProtNLM"/>
    </source>
</evidence>
<dbReference type="Pfam" id="PF00480">
    <property type="entry name" value="ROK"/>
    <property type="match status" value="1"/>
</dbReference>
<protein>
    <recommendedName>
        <fullName evidence="5">ROK family protein</fullName>
    </recommendedName>
</protein>
<keyword evidence="4" id="KW-1185">Reference proteome</keyword>
<evidence type="ECO:0000256" key="2">
    <source>
        <dbReference type="SAM" id="MobiDB-lite"/>
    </source>
</evidence>
<organism evidence="3 4">
    <name type="scientific">Streptomyces olivaceiscleroticus</name>
    <dbReference type="NCBI Taxonomy" id="68245"/>
    <lineage>
        <taxon>Bacteria</taxon>
        <taxon>Bacillati</taxon>
        <taxon>Actinomycetota</taxon>
        <taxon>Actinomycetes</taxon>
        <taxon>Kitasatosporales</taxon>
        <taxon>Streptomycetaceae</taxon>
        <taxon>Streptomyces</taxon>
    </lineage>
</organism>
<dbReference type="PANTHER" id="PTHR18964">
    <property type="entry name" value="ROK (REPRESSOR, ORF, KINASE) FAMILY"/>
    <property type="match status" value="1"/>
</dbReference>
<feature type="compositionally biased region" description="Low complexity" evidence="2">
    <location>
        <begin position="181"/>
        <end position="193"/>
    </location>
</feature>
<evidence type="ECO:0000313" key="4">
    <source>
        <dbReference type="Proteomes" id="UP001500909"/>
    </source>
</evidence>
<evidence type="ECO:0000256" key="1">
    <source>
        <dbReference type="ARBA" id="ARBA00006479"/>
    </source>
</evidence>
<dbReference type="SUPFAM" id="SSF53067">
    <property type="entry name" value="Actin-like ATPase domain"/>
    <property type="match status" value="1"/>
</dbReference>
<dbReference type="Proteomes" id="UP001500909">
    <property type="component" value="Unassembled WGS sequence"/>
</dbReference>
<proteinExistence type="inferred from homology"/>